<feature type="region of interest" description="Disordered" evidence="6">
    <location>
        <begin position="1"/>
        <end position="24"/>
    </location>
</feature>
<feature type="domain" description="Helicase C-terminal" evidence="8">
    <location>
        <begin position="1238"/>
        <end position="1399"/>
    </location>
</feature>
<keyword evidence="9" id="KW-0378">Hydrolase</keyword>
<keyword evidence="2" id="KW-0547">Nucleotide-binding</keyword>
<dbReference type="GO" id="GO:0009378">
    <property type="term" value="F:four-way junction helicase activity"/>
    <property type="evidence" value="ECO:0007669"/>
    <property type="project" value="TreeGrafter"/>
</dbReference>
<dbReference type="GO" id="GO:0005694">
    <property type="term" value="C:chromosome"/>
    <property type="evidence" value="ECO:0007669"/>
    <property type="project" value="TreeGrafter"/>
</dbReference>
<accession>A0A0N1P344</accession>
<dbReference type="Pfam" id="PF00270">
    <property type="entry name" value="DEAD"/>
    <property type="match status" value="1"/>
</dbReference>
<dbReference type="RefSeq" id="XP_018004899.1">
    <property type="nucleotide sequence ID" value="XM_018142236.1"/>
</dbReference>
<dbReference type="GO" id="GO:0005524">
    <property type="term" value="F:ATP binding"/>
    <property type="evidence" value="ECO:0007669"/>
    <property type="project" value="UniProtKB-KW"/>
</dbReference>
<evidence type="ECO:0000259" key="8">
    <source>
        <dbReference type="PROSITE" id="PS51194"/>
    </source>
</evidence>
<keyword evidence="10" id="KW-1185">Reference proteome</keyword>
<feature type="compositionally biased region" description="Basic and acidic residues" evidence="6">
    <location>
        <begin position="935"/>
        <end position="953"/>
    </location>
</feature>
<dbReference type="GO" id="GO:0000724">
    <property type="term" value="P:double-strand break repair via homologous recombination"/>
    <property type="evidence" value="ECO:0007669"/>
    <property type="project" value="TreeGrafter"/>
</dbReference>
<comment type="similarity">
    <text evidence="1">Belongs to the helicase family. RecQ subfamily.</text>
</comment>
<dbReference type="SMART" id="SM00490">
    <property type="entry name" value="HELICc"/>
    <property type="match status" value="1"/>
</dbReference>
<dbReference type="Pfam" id="PF00271">
    <property type="entry name" value="Helicase_C"/>
    <property type="match status" value="1"/>
</dbReference>
<dbReference type="InterPro" id="IPR014001">
    <property type="entry name" value="Helicase_ATP-bd"/>
</dbReference>
<dbReference type="PROSITE" id="PS51194">
    <property type="entry name" value="HELICASE_CTER"/>
    <property type="match status" value="1"/>
</dbReference>
<dbReference type="EMBL" id="LFJN01000002">
    <property type="protein sequence ID" value="KPI44936.1"/>
    <property type="molecule type" value="Genomic_DNA"/>
</dbReference>
<dbReference type="GO" id="GO:0003676">
    <property type="term" value="F:nucleic acid binding"/>
    <property type="evidence" value="ECO:0007669"/>
    <property type="project" value="InterPro"/>
</dbReference>
<feature type="domain" description="Helicase ATP-binding" evidence="7">
    <location>
        <begin position="1039"/>
        <end position="1202"/>
    </location>
</feature>
<organism evidence="9 10">
    <name type="scientific">Cyphellophora attinorum</name>
    <dbReference type="NCBI Taxonomy" id="1664694"/>
    <lineage>
        <taxon>Eukaryota</taxon>
        <taxon>Fungi</taxon>
        <taxon>Dikarya</taxon>
        <taxon>Ascomycota</taxon>
        <taxon>Pezizomycotina</taxon>
        <taxon>Eurotiomycetes</taxon>
        <taxon>Chaetothyriomycetidae</taxon>
        <taxon>Chaetothyriales</taxon>
        <taxon>Cyphellophoraceae</taxon>
        <taxon>Cyphellophora</taxon>
    </lineage>
</organism>
<evidence type="ECO:0000256" key="4">
    <source>
        <dbReference type="ARBA" id="ARBA00034617"/>
    </source>
</evidence>
<feature type="compositionally biased region" description="Low complexity" evidence="6">
    <location>
        <begin position="14"/>
        <end position="24"/>
    </location>
</feature>
<sequence length="1444" mass="159776">MSHSSPPPEIEAQSQLSSSPGFSSRGGSVKALSLSTMAEPQANVAGRWLHYYTTYRVWVCKHCCRQIGTGPAAETHFRAVHKLGGTVLKHLLTHIGSGVDENGGRQPEDGMAPVEWAQPPVLGFTCSGCLYRTRNRGEAVKHSRTSGVGHGPCRRVWLQSWSPGNRARYWIVRTGVEAEISSSEAVPLSCEVGVDSDASPTPTVSVAFAARMQAYTTTMEQELAAYWDTVRQASAVEQVVALGRVTKSMLRVTASGVNRLPTVPTDTLIWLHSIRSEYADRGTLPFSSKQEVETNVRYTSIGSRYVCYCVRMARIGQTAAAAQYGVHFSSAQWSAVEEVVAAMECAEEMDLSEEEDARLDAAVLALWIVTVEQNIAHKWRNPLIHFCAVLAIRETVATTTPDDITGVAATADIPASYRWTPARDYTPTLAALVWVIRIMMLEQWCQAHDTQAAEMVGQLAAHIEAFREMHTDWLAVGSYSPISVILEWMSYGRGIREKEGGMPKVMWESDRQAIRYLGDRVTGARFQQMARTGLDRLDEMLHTIMEGEWARDQTTLDLGRITDSFMFESEGRSFLTDARNRWLKPGFELMAGRAARTLLQQGRTAWHRKRAQRRLRLIERFERALMREVHVWGGQPGRGLELTTIRYADTVEVPRNVYVFEGDVLIISDRDKNRTVRGFGRKVARFLPRRLGRMMVAYLAWIMPFKTFMMRDAAVGTTSVETYTYVWKDGVAAGRAVGPWTTETLTQELRELSGEVIGVPLGTADYRHVAIAFGAEIKGIMIRRAAVEDVEEDEMEGAGVQRPHEGHWDCVWDLQATHGRIMARQHYAIDGRFPWQLQPEQMFNFREISRLWHAWLEGPRVVSGGGLVTPPSSVGSSAASRRRPREETPTEVGGSPSKRRRMSREDEHAVTSPCVAPAHCSAGSSAEESSPASRSARELARRERAVARREKEVRRRERIVSSLSRAVYDPVVEAGIDNVTRAVTPGTVSTTAPVVNTVTVETNVRETAPPDALLRHLQQMYGPGAAWKTVEQRQAMLQVLHVPVGQALVVVLPTGGGKSVLFTLLGLIQPTRTHIVVVPFVALKGDLITRMRAAGVTVMVWRSRVEGEEPLTATAPVVVVSADSVNSESFRMYVEQVRARGRLGTIFVDEAHTVITDVSYRVALRDLGELRRYGRPLVLLTATLPPTLVSWFHNAMGLVAGMTRMVRASTVKANIVYRVSRVTGSSKRDEDQEAIRHGVCQTVQTLGSRMQGNMKGIVYCRSRAGAEQLAATLGCACYHSELAETARAERLAAWSSSAVGVSRWIVATSGLGTGIDIEGIVAIVHAEAPWGMVDFVQQTGRGGRRPGEEVESVVVLGQQEPWWPQDVDDAAQLNMAAMERFLQTTGCRRAVISEFMDGQAVSCAAVVNGAMCDRCSGSVDHAGEEALQELQEEEKREHPDREMH</sequence>
<dbReference type="InterPro" id="IPR001650">
    <property type="entry name" value="Helicase_C-like"/>
</dbReference>
<gene>
    <name evidence="9" type="ORF">AB675_2279</name>
</gene>
<dbReference type="Proteomes" id="UP000038010">
    <property type="component" value="Unassembled WGS sequence"/>
</dbReference>
<dbReference type="OrthoDB" id="4161398at2759"/>
<dbReference type="PANTHER" id="PTHR13710">
    <property type="entry name" value="DNA HELICASE RECQ FAMILY MEMBER"/>
    <property type="match status" value="1"/>
</dbReference>
<keyword evidence="3" id="KW-0067">ATP-binding</keyword>
<dbReference type="InterPro" id="IPR011545">
    <property type="entry name" value="DEAD/DEAH_box_helicase_dom"/>
</dbReference>
<dbReference type="VEuPathDB" id="FungiDB:AB675_2279"/>
<protein>
    <recommendedName>
        <fullName evidence="5">DNA 3'-5' helicase</fullName>
        <ecNumber evidence="5">5.6.2.4</ecNumber>
    </recommendedName>
</protein>
<dbReference type="EC" id="5.6.2.4" evidence="5"/>
<dbReference type="InterPro" id="IPR027417">
    <property type="entry name" value="P-loop_NTPase"/>
</dbReference>
<evidence type="ECO:0000256" key="3">
    <source>
        <dbReference type="ARBA" id="ARBA00022840"/>
    </source>
</evidence>
<evidence type="ECO:0000256" key="2">
    <source>
        <dbReference type="ARBA" id="ARBA00022741"/>
    </source>
</evidence>
<dbReference type="STRING" id="1664694.A0A0N1P344"/>
<dbReference type="SUPFAM" id="SSF52540">
    <property type="entry name" value="P-loop containing nucleoside triphosphate hydrolases"/>
    <property type="match status" value="1"/>
</dbReference>
<reference evidence="9 10" key="1">
    <citation type="submission" date="2015-06" db="EMBL/GenBank/DDBJ databases">
        <title>Draft genome of the ant-associated black yeast Phialophora attae CBS 131958.</title>
        <authorList>
            <person name="Moreno L.F."/>
            <person name="Stielow B.J."/>
            <person name="de Hoog S."/>
            <person name="Vicente V.A."/>
            <person name="Weiss V.A."/>
            <person name="de Vries M."/>
            <person name="Cruz L.M."/>
            <person name="Souza E.M."/>
        </authorList>
    </citation>
    <scope>NUCLEOTIDE SEQUENCE [LARGE SCALE GENOMIC DNA]</scope>
    <source>
        <strain evidence="9 10">CBS 131958</strain>
    </source>
</reference>
<dbReference type="SMART" id="SM00487">
    <property type="entry name" value="DEXDc"/>
    <property type="match status" value="1"/>
</dbReference>
<comment type="caution">
    <text evidence="9">The sequence shown here is derived from an EMBL/GenBank/DDBJ whole genome shotgun (WGS) entry which is preliminary data.</text>
</comment>
<proteinExistence type="inferred from homology"/>
<evidence type="ECO:0000256" key="5">
    <source>
        <dbReference type="ARBA" id="ARBA00034808"/>
    </source>
</evidence>
<feature type="compositionally biased region" description="Low complexity" evidence="6">
    <location>
        <begin position="868"/>
        <end position="879"/>
    </location>
</feature>
<dbReference type="Gene3D" id="3.40.50.300">
    <property type="entry name" value="P-loop containing nucleotide triphosphate hydrolases"/>
    <property type="match status" value="2"/>
</dbReference>
<evidence type="ECO:0000313" key="9">
    <source>
        <dbReference type="EMBL" id="KPI44936.1"/>
    </source>
</evidence>
<evidence type="ECO:0000313" key="10">
    <source>
        <dbReference type="Proteomes" id="UP000038010"/>
    </source>
</evidence>
<dbReference type="PANTHER" id="PTHR13710:SF154">
    <property type="entry name" value="RECQ HELICASE, PUTATIVE (AFU_ORTHOLOGUE AFUA_6G14720)-RELATED"/>
    <property type="match status" value="1"/>
</dbReference>
<feature type="region of interest" description="Disordered" evidence="6">
    <location>
        <begin position="863"/>
        <end position="953"/>
    </location>
</feature>
<evidence type="ECO:0000256" key="1">
    <source>
        <dbReference type="ARBA" id="ARBA00005446"/>
    </source>
</evidence>
<dbReference type="GO" id="GO:0005737">
    <property type="term" value="C:cytoplasm"/>
    <property type="evidence" value="ECO:0007669"/>
    <property type="project" value="TreeGrafter"/>
</dbReference>
<dbReference type="GO" id="GO:0043138">
    <property type="term" value="F:3'-5' DNA helicase activity"/>
    <property type="evidence" value="ECO:0007669"/>
    <property type="project" value="UniProtKB-EC"/>
</dbReference>
<dbReference type="PROSITE" id="PS51192">
    <property type="entry name" value="HELICASE_ATP_BIND_1"/>
    <property type="match status" value="1"/>
</dbReference>
<dbReference type="GeneID" id="28734116"/>
<name>A0A0N1P344_9EURO</name>
<keyword evidence="9" id="KW-0347">Helicase</keyword>
<evidence type="ECO:0000256" key="6">
    <source>
        <dbReference type="SAM" id="MobiDB-lite"/>
    </source>
</evidence>
<feature type="non-terminal residue" evidence="9">
    <location>
        <position position="1444"/>
    </location>
</feature>
<feature type="compositionally biased region" description="Low complexity" evidence="6">
    <location>
        <begin position="921"/>
        <end position="934"/>
    </location>
</feature>
<evidence type="ECO:0000259" key="7">
    <source>
        <dbReference type="PROSITE" id="PS51192"/>
    </source>
</evidence>
<comment type="catalytic activity">
    <reaction evidence="4">
        <text>Couples ATP hydrolysis with the unwinding of duplex DNA by translocating in the 3'-5' direction.</text>
        <dbReference type="EC" id="5.6.2.4"/>
    </reaction>
</comment>